<evidence type="ECO:0000313" key="3">
    <source>
        <dbReference type="Proteomes" id="UP001597458"/>
    </source>
</evidence>
<sequence>MDQWIAMTKVVGFPIMVTLYLLYRIEGKLDELNRSIQELATYSRDYQMIKYHKSSLTFKRVAKKFLY</sequence>
<protein>
    <submittedName>
        <fullName evidence="2">YvrJ family protein</fullName>
    </submittedName>
</protein>
<keyword evidence="1" id="KW-1133">Transmembrane helix</keyword>
<organism evidence="2 3">
    <name type="scientific">Terrilactibacillus laevilacticus</name>
    <dbReference type="NCBI Taxonomy" id="1380157"/>
    <lineage>
        <taxon>Bacteria</taxon>
        <taxon>Bacillati</taxon>
        <taxon>Bacillota</taxon>
        <taxon>Bacilli</taxon>
        <taxon>Bacillales</taxon>
        <taxon>Bacillaceae</taxon>
        <taxon>Terrilactibacillus</taxon>
    </lineage>
</organism>
<evidence type="ECO:0000256" key="1">
    <source>
        <dbReference type="SAM" id="Phobius"/>
    </source>
</evidence>
<dbReference type="Pfam" id="PF12841">
    <property type="entry name" value="YvrJ"/>
    <property type="match status" value="1"/>
</dbReference>
<evidence type="ECO:0000313" key="2">
    <source>
        <dbReference type="EMBL" id="MFD2617527.1"/>
    </source>
</evidence>
<feature type="transmembrane region" description="Helical" evidence="1">
    <location>
        <begin position="6"/>
        <end position="23"/>
    </location>
</feature>
<dbReference type="Proteomes" id="UP001597458">
    <property type="component" value="Unassembled WGS sequence"/>
</dbReference>
<dbReference type="RefSeq" id="WP_141191219.1">
    <property type="nucleotide sequence ID" value="NZ_VHOA01000011.1"/>
</dbReference>
<comment type="caution">
    <text evidence="2">The sequence shown here is derived from an EMBL/GenBank/DDBJ whole genome shotgun (WGS) entry which is preliminary data.</text>
</comment>
<accession>A0ABW5PRJ1</accession>
<dbReference type="InterPro" id="IPR024419">
    <property type="entry name" value="YvrJ"/>
</dbReference>
<reference evidence="3" key="1">
    <citation type="journal article" date="2019" name="Int. J. Syst. Evol. Microbiol.">
        <title>The Global Catalogue of Microorganisms (GCM) 10K type strain sequencing project: providing services to taxonomists for standard genome sequencing and annotation.</title>
        <authorList>
            <consortium name="The Broad Institute Genomics Platform"/>
            <consortium name="The Broad Institute Genome Sequencing Center for Infectious Disease"/>
            <person name="Wu L."/>
            <person name="Ma J."/>
        </authorList>
    </citation>
    <scope>NUCLEOTIDE SEQUENCE [LARGE SCALE GENOMIC DNA]</scope>
    <source>
        <strain evidence="3">TISTR 2241</strain>
    </source>
</reference>
<dbReference type="EMBL" id="JBHUMR010000012">
    <property type="protein sequence ID" value="MFD2617527.1"/>
    <property type="molecule type" value="Genomic_DNA"/>
</dbReference>
<keyword evidence="3" id="KW-1185">Reference proteome</keyword>
<name>A0ABW5PRJ1_9BACI</name>
<keyword evidence="1" id="KW-0812">Transmembrane</keyword>
<proteinExistence type="predicted"/>
<keyword evidence="1" id="KW-0472">Membrane</keyword>
<gene>
    <name evidence="2" type="ORF">ACFSTF_09450</name>
</gene>